<dbReference type="EMBL" id="KX156901">
    <property type="protein sequence ID" value="AQX44171.1"/>
    <property type="molecule type" value="mRNA"/>
</dbReference>
<evidence type="ECO:0000256" key="9">
    <source>
        <dbReference type="ARBA" id="ARBA00022729"/>
    </source>
</evidence>
<reference evidence="24" key="1">
    <citation type="submission" date="2016-04" db="EMBL/GenBank/DDBJ databases">
        <title>The entire NDH complex genes in chloroplastic and nuclear genomes are deleted in Dendrobium and Phalaenopsis but existed in Apostasia.</title>
        <authorList>
            <person name="Lin C.-S."/>
            <person name="Chen J.J."/>
            <person name="Chiu C.-C."/>
            <person name="Hsiao H.C."/>
            <person name="Jin X.-H."/>
            <person name="Huang Y.-T."/>
            <person name="Kui L."/>
            <person name="Yang C.-J."/>
            <person name="Depamphilis C.W."/>
            <person name="Leebens-Mack J."/>
            <person name="Wong G.K.-S."/>
            <person name="Hu J.-M."/>
            <person name="Chang W.-J."/>
            <person name="Yang L.-H."/>
            <person name="Wang W."/>
            <person name="Shih M.-C."/>
        </authorList>
    </citation>
    <scope>NUCLEOTIDE SEQUENCE</scope>
</reference>
<feature type="transmembrane region" description="Helical" evidence="21">
    <location>
        <begin position="628"/>
        <end position="653"/>
    </location>
</feature>
<evidence type="ECO:0000256" key="1">
    <source>
        <dbReference type="ARBA" id="ARBA00004162"/>
    </source>
</evidence>
<evidence type="ECO:0000256" key="16">
    <source>
        <dbReference type="ARBA" id="ARBA00023170"/>
    </source>
</evidence>
<evidence type="ECO:0000256" key="6">
    <source>
        <dbReference type="ARBA" id="ARBA00022614"/>
    </source>
</evidence>
<keyword evidence="7" id="KW-0808">Transferase</keyword>
<evidence type="ECO:0000256" key="17">
    <source>
        <dbReference type="ARBA" id="ARBA00023180"/>
    </source>
</evidence>
<dbReference type="InterPro" id="IPR017441">
    <property type="entry name" value="Protein_kinase_ATP_BS"/>
</dbReference>
<feature type="binding site" evidence="20">
    <location>
        <position position="727"/>
    </location>
    <ligand>
        <name>ATP</name>
        <dbReference type="ChEBI" id="CHEBI:30616"/>
    </ligand>
</feature>
<evidence type="ECO:0000313" key="24">
    <source>
        <dbReference type="EMBL" id="AQX44171.1"/>
    </source>
</evidence>
<evidence type="ECO:0000256" key="21">
    <source>
        <dbReference type="SAM" id="Phobius"/>
    </source>
</evidence>
<evidence type="ECO:0000256" key="15">
    <source>
        <dbReference type="ARBA" id="ARBA00023136"/>
    </source>
</evidence>
<evidence type="ECO:0000256" key="3">
    <source>
        <dbReference type="ARBA" id="ARBA00012513"/>
    </source>
</evidence>
<evidence type="ECO:0000256" key="5">
    <source>
        <dbReference type="ARBA" id="ARBA00022553"/>
    </source>
</evidence>
<keyword evidence="4" id="KW-0723">Serine/threonine-protein kinase</keyword>
<accession>A0A1S6YFW8</accession>
<dbReference type="Gene3D" id="1.10.510.10">
    <property type="entry name" value="Transferase(Phosphotransferase) domain 1"/>
    <property type="match status" value="1"/>
</dbReference>
<keyword evidence="10" id="KW-0677">Repeat</keyword>
<dbReference type="InterPro" id="IPR011009">
    <property type="entry name" value="Kinase-like_dom_sf"/>
</dbReference>
<dbReference type="SMART" id="SM00369">
    <property type="entry name" value="LRR_TYP"/>
    <property type="match status" value="7"/>
</dbReference>
<evidence type="ECO:0000256" key="4">
    <source>
        <dbReference type="ARBA" id="ARBA00022527"/>
    </source>
</evidence>
<evidence type="ECO:0000256" key="10">
    <source>
        <dbReference type="ARBA" id="ARBA00022737"/>
    </source>
</evidence>
<dbReference type="GO" id="GO:0033612">
    <property type="term" value="F:receptor serine/threonine kinase binding"/>
    <property type="evidence" value="ECO:0007669"/>
    <property type="project" value="TreeGrafter"/>
</dbReference>
<evidence type="ECO:0000256" key="8">
    <source>
        <dbReference type="ARBA" id="ARBA00022692"/>
    </source>
</evidence>
<dbReference type="Gene3D" id="3.80.10.10">
    <property type="entry name" value="Ribonuclease Inhibitor"/>
    <property type="match status" value="2"/>
</dbReference>
<dbReference type="SUPFAM" id="SSF52047">
    <property type="entry name" value="RNI-like"/>
    <property type="match status" value="1"/>
</dbReference>
<evidence type="ECO:0000256" key="22">
    <source>
        <dbReference type="SAM" id="SignalP"/>
    </source>
</evidence>
<dbReference type="Pfam" id="PF00069">
    <property type="entry name" value="Pkinase"/>
    <property type="match status" value="1"/>
</dbReference>
<dbReference type="InterPro" id="IPR001611">
    <property type="entry name" value="Leu-rich_rpt"/>
</dbReference>
<dbReference type="PROSITE" id="PS50011">
    <property type="entry name" value="PROTEIN_KINASE_DOM"/>
    <property type="match status" value="1"/>
</dbReference>
<sequence length="991" mass="109624">MKARRLFYPFIVVLSSWLLLITASVTSSSSSTLASEAEALLLWKESLKTPYYNFKNLDSWRSAEITDPCSWRGIFCSGGRVTRISLASMRFSGKLEMTHLSSFGELTHLDLSGNLFEGILRQNVSFSFLSKLEFLNLRGNDLYGTLDNPSLLFPPRLAYLDLSSNSLHGSIPPDIDLSLPELTHLLLAGNKLDGRLPSSLGNLTKLTSFIASNNSIYGTLVPSLFSNWTSLTDLRLEYNVLSGFIPPDIGKLRKLEILTLRGNRINGSIPLGVGGLQNLQYIDLSDNDLSGRIPAEICNLTALESLILSSNKISGRIPSDLGRSLPILRWLQLQGNFLSGLIPSYIGNLSALNRLSLDMNVISGPIPPEISFLWNLMDLNVSFNQINCSIPAGIGNLSGLTSIDLSNNLLIGPAPSITNLFSLNKLHLQSNMISGRLVLPDSRMYSLAELKLSDNYLTGEVPEVTKLALEVFELAGNRLSGSVPPTLGMLKSLRVLNLSSNLLSGHIPAELGFCSVLYWLDLSHNQFTGEIPDLLLNMKNLSLNLSRNRLDGLVDLSALDLSALFELQKTIDLSYNKLEITLPYEGTLPGAIHVEGNMGYTNKSLDSKTDRNSTSSSTLGSQSRRRRLVIIIVLVITVPAIIVLVIYILVFFIRKVSLDVKMTRGISICKPDKKDTFSIWNYNGKIVFKDIVEATEDFNDLYCIGVGGNGRVYEAELPNGQVVAVKKFHSTESGELVDEESSRNEIKALARVRHRNIVKLYGFCCHSRCNFLVNEFMERGSLASILSNGERAKEFDWFRRIAAIRGMADALSYMHHDCEIPMIHRDISSKNVLFDQEFKACISDFGTARLLNPDKSLWTSPVGTCGYVAPELAYTMVVTEKCDVYSFGVVAMEVITGAHPGELILSLATIEGQRKLLKHAVDSRLPPPEPELQEEIVVSAAMALACTRVNPLGRPTMRFVSRELDLRRKSFLKPFTSITLSELLNHYEVPA</sequence>
<dbReference type="InterPro" id="IPR013210">
    <property type="entry name" value="LRR_N_plant-typ"/>
</dbReference>
<dbReference type="Pfam" id="PF08263">
    <property type="entry name" value="LRRNT_2"/>
    <property type="match status" value="1"/>
</dbReference>
<name>A0A1S6YFW8_9ASPA</name>
<dbReference type="FunFam" id="3.80.10.10:FF:000095">
    <property type="entry name" value="LRR receptor-like serine/threonine-protein kinase GSO1"/>
    <property type="match status" value="2"/>
</dbReference>
<dbReference type="InterPro" id="IPR000719">
    <property type="entry name" value="Prot_kinase_dom"/>
</dbReference>
<dbReference type="PROSITE" id="PS00107">
    <property type="entry name" value="PROTEIN_KINASE_ATP"/>
    <property type="match status" value="1"/>
</dbReference>
<organism evidence="24">
    <name type="scientific">Apostasia odorata</name>
    <dbReference type="NCBI Taxonomy" id="280455"/>
    <lineage>
        <taxon>Eukaryota</taxon>
        <taxon>Viridiplantae</taxon>
        <taxon>Streptophyta</taxon>
        <taxon>Embryophyta</taxon>
        <taxon>Tracheophyta</taxon>
        <taxon>Spermatophyta</taxon>
        <taxon>Magnoliopsida</taxon>
        <taxon>Liliopsida</taxon>
        <taxon>Asparagales</taxon>
        <taxon>Orchidaceae</taxon>
        <taxon>Apostasioideae</taxon>
        <taxon>Apostasia</taxon>
    </lineage>
</organism>
<evidence type="ECO:0000256" key="14">
    <source>
        <dbReference type="ARBA" id="ARBA00022989"/>
    </source>
</evidence>
<keyword evidence="15 21" id="KW-0472">Membrane</keyword>
<dbReference type="InterPro" id="IPR008266">
    <property type="entry name" value="Tyr_kinase_AS"/>
</dbReference>
<dbReference type="PROSITE" id="PS00109">
    <property type="entry name" value="PROTEIN_KINASE_TYR"/>
    <property type="match status" value="1"/>
</dbReference>
<evidence type="ECO:0000256" key="12">
    <source>
        <dbReference type="ARBA" id="ARBA00022777"/>
    </source>
</evidence>
<dbReference type="SUPFAM" id="SSF56112">
    <property type="entry name" value="Protein kinase-like (PK-like)"/>
    <property type="match status" value="1"/>
</dbReference>
<keyword evidence="11 20" id="KW-0547">Nucleotide-binding</keyword>
<dbReference type="Pfam" id="PF13855">
    <property type="entry name" value="LRR_8"/>
    <property type="match status" value="1"/>
</dbReference>
<evidence type="ECO:0000256" key="18">
    <source>
        <dbReference type="ARBA" id="ARBA00047899"/>
    </source>
</evidence>
<dbReference type="PANTHER" id="PTHR48056:SF42">
    <property type="entry name" value="MDIS1-INTERACTING RECEPTOR LIKE KINASE 2-LIKE"/>
    <property type="match status" value="1"/>
</dbReference>
<keyword evidence="16" id="KW-0675">Receptor</keyword>
<evidence type="ECO:0000256" key="20">
    <source>
        <dbReference type="PROSITE-ProRule" id="PRU10141"/>
    </source>
</evidence>
<keyword evidence="9 22" id="KW-0732">Signal</keyword>
<keyword evidence="12" id="KW-0418">Kinase</keyword>
<dbReference type="PRINTS" id="PR00019">
    <property type="entry name" value="LEURICHRPT"/>
</dbReference>
<evidence type="ECO:0000256" key="13">
    <source>
        <dbReference type="ARBA" id="ARBA00022840"/>
    </source>
</evidence>
<dbReference type="GO" id="GO:0004674">
    <property type="term" value="F:protein serine/threonine kinase activity"/>
    <property type="evidence" value="ECO:0007669"/>
    <property type="project" value="UniProtKB-KW"/>
</dbReference>
<evidence type="ECO:0000256" key="2">
    <source>
        <dbReference type="ARBA" id="ARBA00004479"/>
    </source>
</evidence>
<evidence type="ECO:0000256" key="7">
    <source>
        <dbReference type="ARBA" id="ARBA00022679"/>
    </source>
</evidence>
<dbReference type="GO" id="GO:0005886">
    <property type="term" value="C:plasma membrane"/>
    <property type="evidence" value="ECO:0007669"/>
    <property type="project" value="UniProtKB-SubCell"/>
</dbReference>
<keyword evidence="6" id="KW-0433">Leucine-rich repeat</keyword>
<keyword evidence="14 21" id="KW-1133">Transmembrane helix</keyword>
<dbReference type="SUPFAM" id="SSF52058">
    <property type="entry name" value="L domain-like"/>
    <property type="match status" value="1"/>
</dbReference>
<protein>
    <recommendedName>
        <fullName evidence="3">non-specific serine/threonine protein kinase</fullName>
        <ecNumber evidence="3">2.7.11.1</ecNumber>
    </recommendedName>
</protein>
<dbReference type="EC" id="2.7.11.1" evidence="3"/>
<feature type="signal peptide" evidence="22">
    <location>
        <begin position="1"/>
        <end position="27"/>
    </location>
</feature>
<evidence type="ECO:0000256" key="19">
    <source>
        <dbReference type="ARBA" id="ARBA00048679"/>
    </source>
</evidence>
<dbReference type="FunFam" id="1.10.510.10:FF:000479">
    <property type="entry name" value="Leucine-rich repeat receptor-like protein kinase"/>
    <property type="match status" value="1"/>
</dbReference>
<comment type="catalytic activity">
    <reaction evidence="18">
        <text>L-threonyl-[protein] + ATP = O-phospho-L-threonyl-[protein] + ADP + H(+)</text>
        <dbReference type="Rhea" id="RHEA:46608"/>
        <dbReference type="Rhea" id="RHEA-COMP:11060"/>
        <dbReference type="Rhea" id="RHEA-COMP:11605"/>
        <dbReference type="ChEBI" id="CHEBI:15378"/>
        <dbReference type="ChEBI" id="CHEBI:30013"/>
        <dbReference type="ChEBI" id="CHEBI:30616"/>
        <dbReference type="ChEBI" id="CHEBI:61977"/>
        <dbReference type="ChEBI" id="CHEBI:456216"/>
        <dbReference type="EC" id="2.7.11.1"/>
    </reaction>
</comment>
<keyword evidence="5" id="KW-0597">Phosphoprotein</keyword>
<comment type="subcellular location">
    <subcellularLocation>
        <location evidence="1">Cell membrane</location>
        <topology evidence="1">Single-pass membrane protein</topology>
    </subcellularLocation>
    <subcellularLocation>
        <location evidence="2">Membrane</location>
        <topology evidence="2">Single-pass type I membrane protein</topology>
    </subcellularLocation>
</comment>
<keyword evidence="8 21" id="KW-0812">Transmembrane</keyword>
<evidence type="ECO:0000259" key="23">
    <source>
        <dbReference type="PROSITE" id="PS50011"/>
    </source>
</evidence>
<dbReference type="AlphaFoldDB" id="A0A1S6YFW8"/>
<dbReference type="FunFam" id="3.30.200.20:FF:000309">
    <property type="entry name" value="Leucine-rich repeat receptor protein kinase MSP1"/>
    <property type="match status" value="1"/>
</dbReference>
<keyword evidence="17" id="KW-0325">Glycoprotein</keyword>
<feature type="domain" description="Protein kinase" evidence="23">
    <location>
        <begin position="698"/>
        <end position="989"/>
    </location>
</feature>
<dbReference type="InterPro" id="IPR003591">
    <property type="entry name" value="Leu-rich_rpt_typical-subtyp"/>
</dbReference>
<evidence type="ECO:0000256" key="11">
    <source>
        <dbReference type="ARBA" id="ARBA00022741"/>
    </source>
</evidence>
<dbReference type="PANTHER" id="PTHR48056">
    <property type="entry name" value="LRR RECEPTOR-LIKE SERINE/THREONINE-PROTEIN KINASE-RELATED"/>
    <property type="match status" value="1"/>
</dbReference>
<comment type="catalytic activity">
    <reaction evidence="19">
        <text>L-seryl-[protein] + ATP = O-phospho-L-seryl-[protein] + ADP + H(+)</text>
        <dbReference type="Rhea" id="RHEA:17989"/>
        <dbReference type="Rhea" id="RHEA-COMP:9863"/>
        <dbReference type="Rhea" id="RHEA-COMP:11604"/>
        <dbReference type="ChEBI" id="CHEBI:15378"/>
        <dbReference type="ChEBI" id="CHEBI:29999"/>
        <dbReference type="ChEBI" id="CHEBI:30616"/>
        <dbReference type="ChEBI" id="CHEBI:83421"/>
        <dbReference type="ChEBI" id="CHEBI:456216"/>
        <dbReference type="EC" id="2.7.11.1"/>
    </reaction>
</comment>
<dbReference type="InterPro" id="IPR032675">
    <property type="entry name" value="LRR_dom_sf"/>
</dbReference>
<dbReference type="Gene3D" id="3.30.200.20">
    <property type="entry name" value="Phosphorylase Kinase, domain 1"/>
    <property type="match status" value="1"/>
</dbReference>
<dbReference type="Pfam" id="PF00560">
    <property type="entry name" value="LRR_1"/>
    <property type="match status" value="6"/>
</dbReference>
<dbReference type="GO" id="GO:0005524">
    <property type="term" value="F:ATP binding"/>
    <property type="evidence" value="ECO:0007669"/>
    <property type="project" value="UniProtKB-UniRule"/>
</dbReference>
<proteinExistence type="evidence at transcript level"/>
<keyword evidence="13 20" id="KW-0067">ATP-binding</keyword>
<feature type="chain" id="PRO_5013294992" description="non-specific serine/threonine protein kinase" evidence="22">
    <location>
        <begin position="28"/>
        <end position="991"/>
    </location>
</feature>
<dbReference type="InterPro" id="IPR050647">
    <property type="entry name" value="Plant_LRR-RLKs"/>
</dbReference>